<dbReference type="OMA" id="FAWKTIQ"/>
<dbReference type="SUPFAM" id="SSF81822">
    <property type="entry name" value="RuBisCo LSMT C-terminal, substrate-binding domain"/>
    <property type="match status" value="1"/>
</dbReference>
<dbReference type="SUPFAM" id="SSF82199">
    <property type="entry name" value="SET domain"/>
    <property type="match status" value="1"/>
</dbReference>
<dbReference type="Proteomes" id="UP000005238">
    <property type="component" value="Unassembled WGS sequence"/>
</dbReference>
<keyword evidence="3" id="KW-0949">S-adenosyl-L-methionine</keyword>
<dbReference type="GO" id="GO:0016279">
    <property type="term" value="F:protein-lysine N-methyltransferase activity"/>
    <property type="evidence" value="ECO:0000318"/>
    <property type="project" value="GO_Central"/>
</dbReference>
<dbReference type="PANTHER" id="PTHR13271">
    <property type="entry name" value="UNCHARACTERIZED PUTATIVE METHYLTRANSFERASE"/>
    <property type="match status" value="1"/>
</dbReference>
<evidence type="ECO:0000256" key="1">
    <source>
        <dbReference type="ARBA" id="ARBA00022603"/>
    </source>
</evidence>
<proteinExistence type="predicted"/>
<reference evidence="5" key="1">
    <citation type="journal article" date="2006" name="Science">
        <title>Phytophthora genome sequences uncover evolutionary origins and mechanisms of pathogenesis.</title>
        <authorList>
            <person name="Tyler B.M."/>
            <person name="Tripathy S."/>
            <person name="Zhang X."/>
            <person name="Dehal P."/>
            <person name="Jiang R.H."/>
            <person name="Aerts A."/>
            <person name="Arredondo F.D."/>
            <person name="Baxter L."/>
            <person name="Bensasson D."/>
            <person name="Beynon J.L."/>
            <person name="Chapman J."/>
            <person name="Damasceno C.M."/>
            <person name="Dorrance A.E."/>
            <person name="Dou D."/>
            <person name="Dickerman A.W."/>
            <person name="Dubchak I.L."/>
            <person name="Garbelotto M."/>
            <person name="Gijzen M."/>
            <person name="Gordon S.G."/>
            <person name="Govers F."/>
            <person name="Grunwald N.J."/>
            <person name="Huang W."/>
            <person name="Ivors K.L."/>
            <person name="Jones R.W."/>
            <person name="Kamoun S."/>
            <person name="Krampis K."/>
            <person name="Lamour K.H."/>
            <person name="Lee M.K."/>
            <person name="McDonald W.H."/>
            <person name="Medina M."/>
            <person name="Meijer H.J."/>
            <person name="Nordberg E.K."/>
            <person name="Maclean D.J."/>
            <person name="Ospina-Giraldo M.D."/>
            <person name="Morris P.F."/>
            <person name="Phuntumart V."/>
            <person name="Putnam N.H."/>
            <person name="Rash S."/>
            <person name="Rose J.K."/>
            <person name="Sakihama Y."/>
            <person name="Salamov A.A."/>
            <person name="Savidor A."/>
            <person name="Scheuring C.F."/>
            <person name="Smith B.M."/>
            <person name="Sobral B.W."/>
            <person name="Terry A."/>
            <person name="Torto-Alalibo T.A."/>
            <person name="Win J."/>
            <person name="Xu Z."/>
            <person name="Zhang H."/>
            <person name="Grigoriev I.V."/>
            <person name="Rokhsar D.S."/>
            <person name="Boore J.L."/>
        </authorList>
    </citation>
    <scope>NUCLEOTIDE SEQUENCE [LARGE SCALE GENOMIC DNA]</scope>
    <source>
        <strain evidence="5">Pr102</strain>
    </source>
</reference>
<dbReference type="InterPro" id="IPR050600">
    <property type="entry name" value="SETD3_SETD6_MTase"/>
</dbReference>
<keyword evidence="1" id="KW-0489">Methyltransferase</keyword>
<dbReference type="InterPro" id="IPR036464">
    <property type="entry name" value="Rubisco_LSMT_subst-bd_sf"/>
</dbReference>
<sequence>MASPEQRFLQWLHENGTTFPKLQWPATTPNGLRGAVATEHIATAEPMLCVPRRLLISEDLCWRDPQLGPVFLDNRDVFSRDDPVLALFIVRELLLEERSFFHPYLAILPYPESVQDWTQDELRELHDQRLVEAAARRSTEIQVYYRRVMTRLQEKYPDEFPETLYTLDKFKFAWKTIQARTFGRRLPWTALVPFADCLNHTNVATKYDFGVDDNGVFRLYPSGTTSFAKGEEVFNSYGRRSNFQLMLDYGFALADNEWDYVDVEIGKDRPGPRGRKLRFMKRVIRIDRQSSLDELLPPSFLAALADPDGEQSEAAAETSELAALCDALEWLREILAETIAEWGTAADDERLLQDGASDRLHAAITYRCGRRQIVQDVLAQTNNKLLTTQRRIGSTVQPPEERVVGKLEALTIKSGD</sequence>
<accession>H3H3P1</accession>
<reference evidence="4" key="2">
    <citation type="submission" date="2015-06" db="UniProtKB">
        <authorList>
            <consortium name="EnsemblProtists"/>
        </authorList>
    </citation>
    <scope>IDENTIFICATION</scope>
    <source>
        <strain evidence="4">Pr102</strain>
    </source>
</reference>
<dbReference type="CDD" id="cd10527">
    <property type="entry name" value="SET_LSMT"/>
    <property type="match status" value="1"/>
</dbReference>
<dbReference type="Gene3D" id="3.90.1410.10">
    <property type="entry name" value="set domain protein methyltransferase, domain 1"/>
    <property type="match status" value="1"/>
</dbReference>
<evidence type="ECO:0000313" key="5">
    <source>
        <dbReference type="Proteomes" id="UP000005238"/>
    </source>
</evidence>
<dbReference type="EnsemblProtists" id="Phyra85125">
    <property type="protein sequence ID" value="Phyra85125"/>
    <property type="gene ID" value="Phyra85125"/>
</dbReference>
<evidence type="ECO:0000256" key="2">
    <source>
        <dbReference type="ARBA" id="ARBA00022679"/>
    </source>
</evidence>
<dbReference type="EMBL" id="DS566139">
    <property type="status" value="NOT_ANNOTATED_CDS"/>
    <property type="molecule type" value="Genomic_DNA"/>
</dbReference>
<evidence type="ECO:0000256" key="3">
    <source>
        <dbReference type="ARBA" id="ARBA00022691"/>
    </source>
</evidence>
<dbReference type="HOGENOM" id="CLU_768291_0_0_1"/>
<dbReference type="InterPro" id="IPR046341">
    <property type="entry name" value="SET_dom_sf"/>
</dbReference>
<dbReference type="STRING" id="164328.H3H3P1"/>
<dbReference type="GO" id="GO:0032259">
    <property type="term" value="P:methylation"/>
    <property type="evidence" value="ECO:0007669"/>
    <property type="project" value="UniProtKB-KW"/>
</dbReference>
<protein>
    <submittedName>
        <fullName evidence="4">Uncharacterized protein</fullName>
    </submittedName>
</protein>
<dbReference type="eggNOG" id="KOG1337">
    <property type="taxonomic scope" value="Eukaryota"/>
</dbReference>
<name>H3H3P1_PHYRM</name>
<evidence type="ECO:0000313" key="4">
    <source>
        <dbReference type="EnsemblProtists" id="Phyra85125"/>
    </source>
</evidence>
<keyword evidence="2" id="KW-0808">Transferase</keyword>
<dbReference type="VEuPathDB" id="FungiDB:KRP23_3205"/>
<keyword evidence="5" id="KW-1185">Reference proteome</keyword>
<dbReference type="VEuPathDB" id="FungiDB:KRP22_3557"/>
<dbReference type="InParanoid" id="H3H3P1"/>
<dbReference type="VEuPathDB" id="FungiDB:KRP22_3556"/>
<dbReference type="PANTHER" id="PTHR13271:SF137">
    <property type="entry name" value="SET DOMAIN-CONTAINING PROTEIN"/>
    <property type="match status" value="1"/>
</dbReference>
<organism evidence="4 5">
    <name type="scientific">Phytophthora ramorum</name>
    <name type="common">Sudden oak death agent</name>
    <dbReference type="NCBI Taxonomy" id="164328"/>
    <lineage>
        <taxon>Eukaryota</taxon>
        <taxon>Sar</taxon>
        <taxon>Stramenopiles</taxon>
        <taxon>Oomycota</taxon>
        <taxon>Peronosporomycetes</taxon>
        <taxon>Peronosporales</taxon>
        <taxon>Peronosporaceae</taxon>
        <taxon>Phytophthora</taxon>
    </lineage>
</organism>
<dbReference type="VEuPathDB" id="FungiDB:KRP23_3204"/>
<dbReference type="AlphaFoldDB" id="H3H3P1"/>